<proteinExistence type="predicted"/>
<evidence type="ECO:0000313" key="3">
    <source>
        <dbReference type="Proteomes" id="UP000294847"/>
    </source>
</evidence>
<gene>
    <name evidence="2" type="ORF">PoMZ_04511</name>
</gene>
<evidence type="ECO:0000313" key="2">
    <source>
        <dbReference type="EMBL" id="QBZ59550.1"/>
    </source>
</evidence>
<dbReference type="EMBL" id="CP034206">
    <property type="protein sequence ID" value="QBZ59550.1"/>
    <property type="molecule type" value="Genomic_DNA"/>
</dbReference>
<feature type="compositionally biased region" description="Low complexity" evidence="1">
    <location>
        <begin position="54"/>
        <end position="70"/>
    </location>
</feature>
<accession>A0A4P7NDS0</accession>
<dbReference type="VEuPathDB" id="FungiDB:M_BR32_EuGene_00050511"/>
<sequence>MSIRNTWNRMMRRTSTGSTTSSSSSNSDSMSPASTAPSSPGWGPSATFSWLVPSSSKSSNGSSGLSSPTSAPVVATQPLPHSKSDKEKKKSKKSYYSSTSSSAHKKRVHPSERPLTKENLRHQELFANFSFAEPGGSSCNRGFSSRHSYESGISPCSSRRNSFAYA</sequence>
<name>A0A4P7NDS0_PYROR</name>
<feature type="compositionally biased region" description="Polar residues" evidence="1">
    <location>
        <begin position="154"/>
        <end position="166"/>
    </location>
</feature>
<protein>
    <submittedName>
        <fullName evidence="2">Uncharacterized protein</fullName>
    </submittedName>
</protein>
<feature type="compositionally biased region" description="Basic and acidic residues" evidence="1">
    <location>
        <begin position="109"/>
        <end position="120"/>
    </location>
</feature>
<dbReference type="AlphaFoldDB" id="A0A4P7NDS0"/>
<feature type="region of interest" description="Disordered" evidence="1">
    <location>
        <begin position="1"/>
        <end position="120"/>
    </location>
</feature>
<feature type="compositionally biased region" description="Low complexity" evidence="1">
    <location>
        <begin position="14"/>
        <end position="46"/>
    </location>
</feature>
<dbReference type="Proteomes" id="UP000294847">
    <property type="component" value="Chromosome 3"/>
</dbReference>
<organism evidence="2 3">
    <name type="scientific">Pyricularia oryzae</name>
    <name type="common">Rice blast fungus</name>
    <name type="synonym">Magnaporthe oryzae</name>
    <dbReference type="NCBI Taxonomy" id="318829"/>
    <lineage>
        <taxon>Eukaryota</taxon>
        <taxon>Fungi</taxon>
        <taxon>Dikarya</taxon>
        <taxon>Ascomycota</taxon>
        <taxon>Pezizomycotina</taxon>
        <taxon>Sordariomycetes</taxon>
        <taxon>Sordariomycetidae</taxon>
        <taxon>Magnaporthales</taxon>
        <taxon>Pyriculariaceae</taxon>
        <taxon>Pyricularia</taxon>
    </lineage>
</organism>
<reference evidence="2 3" key="1">
    <citation type="journal article" date="2019" name="Mol. Biol. Evol.">
        <title>Blast fungal genomes show frequent chromosomal changes, gene gains and losses, and effector gene turnover.</title>
        <authorList>
            <person name="Gomez Luciano L.B."/>
            <person name="Jason Tsai I."/>
            <person name="Chuma I."/>
            <person name="Tosa Y."/>
            <person name="Chen Y.H."/>
            <person name="Li J.Y."/>
            <person name="Li M.Y."/>
            <person name="Jade Lu M.Y."/>
            <person name="Nakayashiki H."/>
            <person name="Li W.H."/>
        </authorList>
    </citation>
    <scope>NUCLEOTIDE SEQUENCE [LARGE SCALE GENOMIC DNA]</scope>
    <source>
        <strain evidence="2">MZ5-1-6</strain>
    </source>
</reference>
<feature type="region of interest" description="Disordered" evidence="1">
    <location>
        <begin position="141"/>
        <end position="166"/>
    </location>
</feature>
<evidence type="ECO:0000256" key="1">
    <source>
        <dbReference type="SAM" id="MobiDB-lite"/>
    </source>
</evidence>
<dbReference type="OMA" id="LSRTWTW"/>